<dbReference type="InterPro" id="IPR017972">
    <property type="entry name" value="Cyt_P450_CS"/>
</dbReference>
<dbReference type="SUPFAM" id="SSF48264">
    <property type="entry name" value="Cytochrome P450"/>
    <property type="match status" value="1"/>
</dbReference>
<keyword evidence="10" id="KW-1185">Reference proteome</keyword>
<dbReference type="OrthoDB" id="1470350at2759"/>
<dbReference type="PRINTS" id="PR00385">
    <property type="entry name" value="P450"/>
</dbReference>
<dbReference type="EMBL" id="KV419401">
    <property type="protein sequence ID" value="KZS95448.1"/>
    <property type="molecule type" value="Genomic_DNA"/>
</dbReference>
<evidence type="ECO:0000313" key="9">
    <source>
        <dbReference type="EMBL" id="KZS95448.1"/>
    </source>
</evidence>
<evidence type="ECO:0000256" key="7">
    <source>
        <dbReference type="PIRSR" id="PIRSR602401-1"/>
    </source>
</evidence>
<evidence type="ECO:0000256" key="4">
    <source>
        <dbReference type="ARBA" id="ARBA00023002"/>
    </source>
</evidence>
<sequence length="523" mass="58947">MAGSLAALVLVAAVIYLVRQYLTFRSNVASLRNWPGFRVVLSPLSTIGTAVPFTKHISMGNRWAWTLKRKPFIEAGWNIVSIVALWPPTKVLYVADAEAVKEITLSSQRFPKPLEQYIGLIMYGQNVVTTEGKEWKRHRKISAPAFSERNNRLVFEAAVGIMNDLYAKVWGTKESIEVDHCLDLTLPIALMVLSIAGFGKPMGWEEDGTPAPGRTLPFTKALFIVSRDIIPKLLAPEWAMNLHPRLRETKAGYDELGLYMADMIRERKEMIASGKAGVGERADLLTNLLAASEGEEEDALKLTNEELTGNIFIYLVAGHETTAHTLCYTLGMLALYPDEQEKLHKHIKSVIGDRQPTYDDFNALDRVLACFYETLRMFPPVCYIPKKAGEDLVLPVSSAINDEKKTLHCPKGTNITLNTPGLHYNPKYWKDPETFKPDRFLEDYNKDAFVPFSSGARACIGRKFGETEAVAVLSMLISKYTVAVLDEPQYRGETIEERRERIFKSDIMITLTPERVPLVFKRR</sequence>
<keyword evidence="4 8" id="KW-0560">Oxidoreductase</keyword>
<dbReference type="PROSITE" id="PS00086">
    <property type="entry name" value="CYTOCHROME_P450"/>
    <property type="match status" value="1"/>
</dbReference>
<evidence type="ECO:0000313" key="10">
    <source>
        <dbReference type="Proteomes" id="UP000076722"/>
    </source>
</evidence>
<feature type="binding site" description="axial binding residue" evidence="7">
    <location>
        <position position="459"/>
    </location>
    <ligand>
        <name>heme</name>
        <dbReference type="ChEBI" id="CHEBI:30413"/>
    </ligand>
    <ligandPart>
        <name>Fe</name>
        <dbReference type="ChEBI" id="CHEBI:18248"/>
    </ligandPart>
</feature>
<keyword evidence="2 7" id="KW-0349">Heme</keyword>
<evidence type="ECO:0000256" key="8">
    <source>
        <dbReference type="RuleBase" id="RU000461"/>
    </source>
</evidence>
<evidence type="ECO:0000256" key="6">
    <source>
        <dbReference type="ARBA" id="ARBA00023033"/>
    </source>
</evidence>
<dbReference type="STRING" id="1314777.A0A164WX94"/>
<evidence type="ECO:0000256" key="1">
    <source>
        <dbReference type="ARBA" id="ARBA00010617"/>
    </source>
</evidence>
<evidence type="ECO:0000256" key="5">
    <source>
        <dbReference type="ARBA" id="ARBA00023004"/>
    </source>
</evidence>
<comment type="similarity">
    <text evidence="1 8">Belongs to the cytochrome P450 family.</text>
</comment>
<dbReference type="Pfam" id="PF00067">
    <property type="entry name" value="p450"/>
    <property type="match status" value="1"/>
</dbReference>
<proteinExistence type="inferred from homology"/>
<dbReference type="Gene3D" id="1.10.630.10">
    <property type="entry name" value="Cytochrome P450"/>
    <property type="match status" value="1"/>
</dbReference>
<accession>A0A164WX94</accession>
<dbReference type="InterPro" id="IPR002401">
    <property type="entry name" value="Cyt_P450_E_grp-I"/>
</dbReference>
<dbReference type="GO" id="GO:0016705">
    <property type="term" value="F:oxidoreductase activity, acting on paired donors, with incorporation or reduction of molecular oxygen"/>
    <property type="evidence" value="ECO:0007669"/>
    <property type="project" value="InterPro"/>
</dbReference>
<gene>
    <name evidence="9" type="ORF">SISNIDRAFT_548355</name>
</gene>
<dbReference type="GO" id="GO:0005506">
    <property type="term" value="F:iron ion binding"/>
    <property type="evidence" value="ECO:0007669"/>
    <property type="project" value="InterPro"/>
</dbReference>
<dbReference type="InterPro" id="IPR036396">
    <property type="entry name" value="Cyt_P450_sf"/>
</dbReference>
<keyword evidence="3 7" id="KW-0479">Metal-binding</keyword>
<dbReference type="PANTHER" id="PTHR24291">
    <property type="entry name" value="CYTOCHROME P450 FAMILY 4"/>
    <property type="match status" value="1"/>
</dbReference>
<dbReference type="InterPro" id="IPR050196">
    <property type="entry name" value="Cytochrome_P450_Monoox"/>
</dbReference>
<protein>
    <submittedName>
        <fullName evidence="9">614/534 cytochrome P450</fullName>
    </submittedName>
</protein>
<dbReference type="GO" id="GO:0020037">
    <property type="term" value="F:heme binding"/>
    <property type="evidence" value="ECO:0007669"/>
    <property type="project" value="InterPro"/>
</dbReference>
<evidence type="ECO:0000256" key="2">
    <source>
        <dbReference type="ARBA" id="ARBA00022617"/>
    </source>
</evidence>
<comment type="cofactor">
    <cofactor evidence="7">
        <name>heme</name>
        <dbReference type="ChEBI" id="CHEBI:30413"/>
    </cofactor>
</comment>
<dbReference type="Proteomes" id="UP000076722">
    <property type="component" value="Unassembled WGS sequence"/>
</dbReference>
<dbReference type="PRINTS" id="PR00463">
    <property type="entry name" value="EP450I"/>
</dbReference>
<organism evidence="9 10">
    <name type="scientific">Sistotremastrum niveocremeum HHB9708</name>
    <dbReference type="NCBI Taxonomy" id="1314777"/>
    <lineage>
        <taxon>Eukaryota</taxon>
        <taxon>Fungi</taxon>
        <taxon>Dikarya</taxon>
        <taxon>Basidiomycota</taxon>
        <taxon>Agaricomycotina</taxon>
        <taxon>Agaricomycetes</taxon>
        <taxon>Sistotremastrales</taxon>
        <taxon>Sistotremastraceae</taxon>
        <taxon>Sertulicium</taxon>
        <taxon>Sertulicium niveocremeum</taxon>
    </lineage>
</organism>
<dbReference type="GO" id="GO:0004497">
    <property type="term" value="F:monooxygenase activity"/>
    <property type="evidence" value="ECO:0007669"/>
    <property type="project" value="UniProtKB-KW"/>
</dbReference>
<reference evidence="9 10" key="1">
    <citation type="journal article" date="2016" name="Mol. Biol. Evol.">
        <title>Comparative Genomics of Early-Diverging Mushroom-Forming Fungi Provides Insights into the Origins of Lignocellulose Decay Capabilities.</title>
        <authorList>
            <person name="Nagy L.G."/>
            <person name="Riley R."/>
            <person name="Tritt A."/>
            <person name="Adam C."/>
            <person name="Daum C."/>
            <person name="Floudas D."/>
            <person name="Sun H."/>
            <person name="Yadav J.S."/>
            <person name="Pangilinan J."/>
            <person name="Larsson K.H."/>
            <person name="Matsuura K."/>
            <person name="Barry K."/>
            <person name="Labutti K."/>
            <person name="Kuo R."/>
            <person name="Ohm R.A."/>
            <person name="Bhattacharya S.S."/>
            <person name="Shirouzu T."/>
            <person name="Yoshinaga Y."/>
            <person name="Martin F.M."/>
            <person name="Grigoriev I.V."/>
            <person name="Hibbett D.S."/>
        </authorList>
    </citation>
    <scope>NUCLEOTIDE SEQUENCE [LARGE SCALE GENOMIC DNA]</scope>
    <source>
        <strain evidence="9 10">HHB9708</strain>
    </source>
</reference>
<evidence type="ECO:0000256" key="3">
    <source>
        <dbReference type="ARBA" id="ARBA00022723"/>
    </source>
</evidence>
<dbReference type="InterPro" id="IPR001128">
    <property type="entry name" value="Cyt_P450"/>
</dbReference>
<keyword evidence="6 8" id="KW-0503">Monooxygenase</keyword>
<keyword evidence="5 7" id="KW-0408">Iron</keyword>
<dbReference type="PANTHER" id="PTHR24291:SF50">
    <property type="entry name" value="BIFUNCTIONAL ALBAFLAVENONE MONOOXYGENASE_TERPENE SYNTHASE"/>
    <property type="match status" value="1"/>
</dbReference>
<dbReference type="AlphaFoldDB" id="A0A164WX94"/>
<name>A0A164WX94_9AGAM</name>